<dbReference type="InterPro" id="IPR027417">
    <property type="entry name" value="P-loop_NTPase"/>
</dbReference>
<comment type="catalytic activity">
    <reaction evidence="9">
        <text>cytidine(34) in elongator tRNA(Met) + acetyl-CoA + ATP + H2O = N(4)-acetylcytidine(34) in elongator tRNA(Met) + ADP + phosphate + CoA + H(+)</text>
        <dbReference type="Rhea" id="RHEA:43788"/>
        <dbReference type="Rhea" id="RHEA-COMP:10693"/>
        <dbReference type="Rhea" id="RHEA-COMP:10694"/>
        <dbReference type="ChEBI" id="CHEBI:15377"/>
        <dbReference type="ChEBI" id="CHEBI:15378"/>
        <dbReference type="ChEBI" id="CHEBI:30616"/>
        <dbReference type="ChEBI" id="CHEBI:43474"/>
        <dbReference type="ChEBI" id="CHEBI:57287"/>
        <dbReference type="ChEBI" id="CHEBI:57288"/>
        <dbReference type="ChEBI" id="CHEBI:74900"/>
        <dbReference type="ChEBI" id="CHEBI:82748"/>
        <dbReference type="ChEBI" id="CHEBI:456216"/>
        <dbReference type="EC" id="2.3.1.193"/>
    </reaction>
</comment>
<dbReference type="EC" id="2.3.1.193" evidence="9"/>
<dbReference type="Pfam" id="PF08351">
    <property type="entry name" value="TmcA_N"/>
    <property type="match status" value="1"/>
</dbReference>
<keyword evidence="6 9" id="KW-0067">ATP-binding</keyword>
<keyword evidence="5 9" id="KW-0547">Nucleotide-binding</keyword>
<dbReference type="Proteomes" id="UP000198854">
    <property type="component" value="Unassembled WGS sequence"/>
</dbReference>
<dbReference type="PROSITE" id="PS51192">
    <property type="entry name" value="HELICASE_ATP_BIND_1"/>
    <property type="match status" value="1"/>
</dbReference>
<dbReference type="InterPro" id="IPR007807">
    <property type="entry name" value="TcmA/NAT10_helicase"/>
</dbReference>
<dbReference type="HAMAP" id="MF_01886">
    <property type="entry name" value="tRNA_acetyltr_TmcA"/>
    <property type="match status" value="1"/>
</dbReference>
<keyword evidence="13" id="KW-1185">Reference proteome</keyword>
<evidence type="ECO:0000256" key="5">
    <source>
        <dbReference type="ARBA" id="ARBA00022741"/>
    </source>
</evidence>
<dbReference type="InterPro" id="IPR013562">
    <property type="entry name" value="TmcA/NAT10_N"/>
</dbReference>
<feature type="domain" description="N-acetyltransferase" evidence="10">
    <location>
        <begin position="386"/>
        <end position="570"/>
    </location>
</feature>
<evidence type="ECO:0000256" key="4">
    <source>
        <dbReference type="ARBA" id="ARBA00022694"/>
    </source>
</evidence>
<evidence type="ECO:0000256" key="9">
    <source>
        <dbReference type="HAMAP-Rule" id="MF_01886"/>
    </source>
</evidence>
<evidence type="ECO:0000259" key="11">
    <source>
        <dbReference type="PROSITE" id="PS51192"/>
    </source>
</evidence>
<dbReference type="SUPFAM" id="SSF52540">
    <property type="entry name" value="P-loop containing nucleoside triphosphate hydrolases"/>
    <property type="match status" value="1"/>
</dbReference>
<evidence type="ECO:0000259" key="10">
    <source>
        <dbReference type="PROSITE" id="PS51186"/>
    </source>
</evidence>
<evidence type="ECO:0000256" key="8">
    <source>
        <dbReference type="ARBA" id="ARBA00023315"/>
    </source>
</evidence>
<organism evidence="12 13">
    <name type="scientific">Vibrio xiamenensis</name>
    <dbReference type="NCBI Taxonomy" id="861298"/>
    <lineage>
        <taxon>Bacteria</taxon>
        <taxon>Pseudomonadati</taxon>
        <taxon>Pseudomonadota</taxon>
        <taxon>Gammaproteobacteria</taxon>
        <taxon>Vibrionales</taxon>
        <taxon>Vibrionaceae</taxon>
        <taxon>Vibrio</taxon>
    </lineage>
</organism>
<proteinExistence type="inferred from homology"/>
<dbReference type="GO" id="GO:0051391">
    <property type="term" value="P:tRNA acetylation"/>
    <property type="evidence" value="ECO:0007669"/>
    <property type="project" value="UniProtKB-UniRule"/>
</dbReference>
<dbReference type="GO" id="GO:0005737">
    <property type="term" value="C:cytoplasm"/>
    <property type="evidence" value="ECO:0007669"/>
    <property type="project" value="UniProtKB-SubCell"/>
</dbReference>
<dbReference type="Pfam" id="PF13718">
    <property type="entry name" value="GNAT_acetyltr_2"/>
    <property type="match status" value="2"/>
</dbReference>
<accession>A0A1G7XEM4</accession>
<dbReference type="InterPro" id="IPR032672">
    <property type="entry name" value="TmcA/NAT10/Kre33"/>
</dbReference>
<evidence type="ECO:0000256" key="2">
    <source>
        <dbReference type="ARBA" id="ARBA00022555"/>
    </source>
</evidence>
<evidence type="ECO:0000256" key="1">
    <source>
        <dbReference type="ARBA" id="ARBA00022490"/>
    </source>
</evidence>
<dbReference type="Gene3D" id="3.40.50.11040">
    <property type="match status" value="1"/>
</dbReference>
<feature type="domain" description="Helicase ATP-binding" evidence="11">
    <location>
        <begin position="196"/>
        <end position="319"/>
    </location>
</feature>
<comment type="subcellular location">
    <subcellularLocation>
        <location evidence="9">Cytoplasm</location>
    </subcellularLocation>
</comment>
<dbReference type="InterPro" id="IPR014001">
    <property type="entry name" value="Helicase_ATP-bd"/>
</dbReference>
<keyword evidence="4 9" id="KW-0819">tRNA processing</keyword>
<feature type="binding site" evidence="9">
    <location>
        <position position="354"/>
    </location>
    <ligand>
        <name>ATP</name>
        <dbReference type="ChEBI" id="CHEBI:30616"/>
    </ligand>
</feature>
<dbReference type="GO" id="GO:1990883">
    <property type="term" value="F:18S rRNA cytidine N-acetyltransferase activity"/>
    <property type="evidence" value="ECO:0007669"/>
    <property type="project" value="TreeGrafter"/>
</dbReference>
<dbReference type="SUPFAM" id="SSF55729">
    <property type="entry name" value="Acyl-CoA N-acyltransferases (Nat)"/>
    <property type="match status" value="1"/>
</dbReference>
<evidence type="ECO:0000256" key="7">
    <source>
        <dbReference type="ARBA" id="ARBA00022884"/>
    </source>
</evidence>
<protein>
    <recommendedName>
        <fullName evidence="9">tRNA(Met) cytidine acetyltransferase TmcA</fullName>
        <ecNumber evidence="9">2.3.1.193</ecNumber>
    </recommendedName>
</protein>
<dbReference type="PANTHER" id="PTHR10925:SF5">
    <property type="entry name" value="RNA CYTIDINE ACETYLTRANSFERASE"/>
    <property type="match status" value="1"/>
</dbReference>
<dbReference type="InterPro" id="IPR000182">
    <property type="entry name" value="GNAT_dom"/>
</dbReference>
<dbReference type="Gene3D" id="3.40.630.30">
    <property type="match status" value="1"/>
</dbReference>
<dbReference type="PANTHER" id="PTHR10925">
    <property type="entry name" value="N-ACETYLTRANSFERASE 10"/>
    <property type="match status" value="1"/>
</dbReference>
<dbReference type="AlphaFoldDB" id="A0A1G7XEM4"/>
<dbReference type="Pfam" id="PF05127">
    <property type="entry name" value="NAT10_TcmA_helicase"/>
    <property type="match status" value="1"/>
</dbReference>
<comment type="function">
    <text evidence="9">Catalyzes the formation of N(4)-acetylcytidine (ac(4)C) at the wobble position of tRNA(Met), by using acetyl-CoA as an acetyl donor and ATP (or GTP).</text>
</comment>
<evidence type="ECO:0000256" key="6">
    <source>
        <dbReference type="ARBA" id="ARBA00022840"/>
    </source>
</evidence>
<dbReference type="InterPro" id="IPR024914">
    <property type="entry name" value="tRNA_acetyltr_TmcA"/>
</dbReference>
<dbReference type="EMBL" id="FNDD01000003">
    <property type="protein sequence ID" value="SDG82594.1"/>
    <property type="molecule type" value="Genomic_DNA"/>
</dbReference>
<comment type="similarity">
    <text evidence="9">Belongs to the TmcA family.</text>
</comment>
<keyword evidence="3 9" id="KW-0808">Transferase</keyword>
<evidence type="ECO:0000256" key="3">
    <source>
        <dbReference type="ARBA" id="ARBA00022679"/>
    </source>
</evidence>
<dbReference type="STRING" id="861298.SAMN04488136_103114"/>
<dbReference type="PROSITE" id="PS51186">
    <property type="entry name" value="GNAT"/>
    <property type="match status" value="1"/>
</dbReference>
<feature type="binding site" evidence="9">
    <location>
        <position position="186"/>
    </location>
    <ligand>
        <name>ATP</name>
        <dbReference type="ChEBI" id="CHEBI:30616"/>
    </ligand>
</feature>
<dbReference type="InterPro" id="IPR016181">
    <property type="entry name" value="Acyl_CoA_acyltransferase"/>
</dbReference>
<reference evidence="12 13" key="1">
    <citation type="submission" date="2016-10" db="EMBL/GenBank/DDBJ databases">
        <authorList>
            <person name="de Groot N.N."/>
        </authorList>
    </citation>
    <scope>NUCLEOTIDE SEQUENCE [LARGE SCALE GENOMIC DNA]</scope>
    <source>
        <strain evidence="12 13">CGMCC 1.10228</strain>
    </source>
</reference>
<dbReference type="GO" id="GO:0051392">
    <property type="term" value="F:tRNA cytidine N4-acetyltransferase activity"/>
    <property type="evidence" value="ECO:0007669"/>
    <property type="project" value="UniProtKB-UniRule"/>
</dbReference>
<name>A0A1G7XEM4_9VIBR</name>
<evidence type="ECO:0000313" key="12">
    <source>
        <dbReference type="EMBL" id="SDG82594.1"/>
    </source>
</evidence>
<evidence type="ECO:0000313" key="13">
    <source>
        <dbReference type="Proteomes" id="UP000198854"/>
    </source>
</evidence>
<keyword evidence="2 9" id="KW-0820">tRNA-binding</keyword>
<keyword evidence="7 9" id="KW-0694">RNA-binding</keyword>
<sequence>MLAVRMLNRASVVIIALFSLDCLSPMSPVQHFLSASLLQLRRARHRLGFVIDGDDVWQSECLDSLRKLFQEQTVFQLGGEPLDWVSQYVSAKRGQYLLGQQCQLLICDWENDFDANSFSAALGTLSGGGMLVFTSTQIKLEGLALQWAQQALEKLCWLSSHKMLPQVYQPSTFAANNQANENFSEQEHAIELIKKVLTGHRKRPLVLTADRGRGKTSALGYAAAELMRERSIRIVVTAPNRAAVNPLFQHASESLRLADKPKNQLLFEGSQLQFMATDELLSQRPECDLVLVDESSAIPIPLLQRLVESYHRLVFSTTIHGYEGCGRGFSVKFCRWLQQHRPQSRFFHIQQPIRWNANDPLEQWHYQSFLLNAELDDIGDCSVEQVTIEPLNKSELMSSPDRFEQLFALLVQAHYQTSPNDFVSLLADDAICIYAALVEDRIVGCLVTVTEGGLDCERIRDIQLGKQRPRGHLVPSILANHLGLTEFGETLSDRVMRIAVHPALQGRTIGTQLVHHLIETSPRSLFSTSFGATSELISFWQNLGFVAVRLGSQRDQASGCHSVIMLKSTQLSDSINEAKNVFHLQSSYLLTSQFSKLETDIVRKLFGCHHASEIEPCSVMHNYVNGGASFDAAAGYFFQFILNDSTVLKACSDLVVRKVLQQSAWSSCAAEFHLAGKKQVESQLRFDLKKLLVTNLHCKSES</sequence>
<comment type="caution">
    <text evidence="9">Lacks conserved residue(s) required for the propagation of feature annotation.</text>
</comment>
<dbReference type="Gene3D" id="3.40.50.300">
    <property type="entry name" value="P-loop containing nucleotide triphosphate hydrolases"/>
    <property type="match status" value="1"/>
</dbReference>
<gene>
    <name evidence="9" type="primary">tmcA</name>
    <name evidence="12" type="ORF">SAMN04488136_103114</name>
</gene>
<dbReference type="GO" id="GO:0005524">
    <property type="term" value="F:ATP binding"/>
    <property type="evidence" value="ECO:0007669"/>
    <property type="project" value="UniProtKB-UniRule"/>
</dbReference>
<dbReference type="GO" id="GO:1904812">
    <property type="term" value="P:rRNA acetylation involved in maturation of SSU-rRNA"/>
    <property type="evidence" value="ECO:0007669"/>
    <property type="project" value="TreeGrafter"/>
</dbReference>
<feature type="binding site" evidence="9">
    <location>
        <position position="535"/>
    </location>
    <ligand>
        <name>acetyl-CoA</name>
        <dbReference type="ChEBI" id="CHEBI:57288"/>
    </ligand>
</feature>
<dbReference type="GO" id="GO:0000049">
    <property type="term" value="F:tRNA binding"/>
    <property type="evidence" value="ECO:0007669"/>
    <property type="project" value="UniProtKB-UniRule"/>
</dbReference>
<keyword evidence="1 9" id="KW-0963">Cytoplasm</keyword>
<keyword evidence="8 9" id="KW-0012">Acyltransferase</keyword>
<feature type="binding site" evidence="9">
    <location>
        <begin position="498"/>
        <end position="500"/>
    </location>
    <ligand>
        <name>acetyl-CoA</name>
        <dbReference type="ChEBI" id="CHEBI:57288"/>
    </ligand>
</feature>
<dbReference type="GO" id="GO:0002101">
    <property type="term" value="P:tRNA wobble cytosine modification"/>
    <property type="evidence" value="ECO:0007669"/>
    <property type="project" value="UniProtKB-UniRule"/>
</dbReference>